<dbReference type="InterPro" id="IPR009057">
    <property type="entry name" value="Homeodomain-like_sf"/>
</dbReference>
<reference evidence="5 6" key="1">
    <citation type="submission" date="2020-04" db="EMBL/GenBank/DDBJ databases">
        <title>Draft genome of Leeia sp. IMCC25680.</title>
        <authorList>
            <person name="Song J."/>
            <person name="Cho J.-C."/>
        </authorList>
    </citation>
    <scope>NUCLEOTIDE SEQUENCE [LARGE SCALE GENOMIC DNA]</scope>
    <source>
        <strain evidence="5 6">IMCC25680</strain>
    </source>
</reference>
<proteinExistence type="predicted"/>
<evidence type="ECO:0000313" key="5">
    <source>
        <dbReference type="EMBL" id="NLR74861.1"/>
    </source>
</evidence>
<feature type="domain" description="HTH araC/xylS-type" evidence="4">
    <location>
        <begin position="245"/>
        <end position="342"/>
    </location>
</feature>
<evidence type="ECO:0000259" key="4">
    <source>
        <dbReference type="PROSITE" id="PS01124"/>
    </source>
</evidence>
<keyword evidence="3" id="KW-0804">Transcription</keyword>
<dbReference type="GO" id="GO:0003700">
    <property type="term" value="F:DNA-binding transcription factor activity"/>
    <property type="evidence" value="ECO:0007669"/>
    <property type="project" value="InterPro"/>
</dbReference>
<evidence type="ECO:0000256" key="1">
    <source>
        <dbReference type="ARBA" id="ARBA00023015"/>
    </source>
</evidence>
<comment type="caution">
    <text evidence="5">The sequence shown here is derived from an EMBL/GenBank/DDBJ whole genome shotgun (WGS) entry which is preliminary data.</text>
</comment>
<dbReference type="SUPFAM" id="SSF46689">
    <property type="entry name" value="Homeodomain-like"/>
    <property type="match status" value="1"/>
</dbReference>
<dbReference type="Pfam" id="PF12833">
    <property type="entry name" value="HTH_18"/>
    <property type="match status" value="1"/>
</dbReference>
<evidence type="ECO:0000313" key="6">
    <source>
        <dbReference type="Proteomes" id="UP000587991"/>
    </source>
</evidence>
<evidence type="ECO:0000256" key="2">
    <source>
        <dbReference type="ARBA" id="ARBA00023125"/>
    </source>
</evidence>
<name>A0A847RYS9_9NEIS</name>
<dbReference type="InterPro" id="IPR032687">
    <property type="entry name" value="AraC-type_N"/>
</dbReference>
<dbReference type="PANTHER" id="PTHR47894">
    <property type="entry name" value="HTH-TYPE TRANSCRIPTIONAL REGULATOR GADX"/>
    <property type="match status" value="1"/>
</dbReference>
<organism evidence="5 6">
    <name type="scientific">Leeia aquatica</name>
    <dbReference type="NCBI Taxonomy" id="2725557"/>
    <lineage>
        <taxon>Bacteria</taxon>
        <taxon>Pseudomonadati</taxon>
        <taxon>Pseudomonadota</taxon>
        <taxon>Betaproteobacteria</taxon>
        <taxon>Neisseriales</taxon>
        <taxon>Leeiaceae</taxon>
        <taxon>Leeia</taxon>
    </lineage>
</organism>
<dbReference type="Gene3D" id="1.10.10.60">
    <property type="entry name" value="Homeodomain-like"/>
    <property type="match status" value="1"/>
</dbReference>
<dbReference type="PRINTS" id="PR00032">
    <property type="entry name" value="HTHARAC"/>
</dbReference>
<dbReference type="PANTHER" id="PTHR47894:SF1">
    <property type="entry name" value="HTH-TYPE TRANSCRIPTIONAL REGULATOR VQSM"/>
    <property type="match status" value="1"/>
</dbReference>
<keyword evidence="6" id="KW-1185">Reference proteome</keyword>
<dbReference type="EMBL" id="JABAIM010000001">
    <property type="protein sequence ID" value="NLR74861.1"/>
    <property type="molecule type" value="Genomic_DNA"/>
</dbReference>
<dbReference type="SMART" id="SM00342">
    <property type="entry name" value="HTH_ARAC"/>
    <property type="match status" value="1"/>
</dbReference>
<accession>A0A847RYS9</accession>
<dbReference type="PROSITE" id="PS01124">
    <property type="entry name" value="HTH_ARAC_FAMILY_2"/>
    <property type="match status" value="1"/>
</dbReference>
<evidence type="ECO:0000256" key="3">
    <source>
        <dbReference type="ARBA" id="ARBA00023163"/>
    </source>
</evidence>
<dbReference type="Proteomes" id="UP000587991">
    <property type="component" value="Unassembled WGS sequence"/>
</dbReference>
<dbReference type="InterPro" id="IPR020449">
    <property type="entry name" value="Tscrpt_reg_AraC-type_HTH"/>
</dbReference>
<protein>
    <submittedName>
        <fullName evidence="5">AraC family transcriptional regulator</fullName>
    </submittedName>
</protein>
<gene>
    <name evidence="5" type="ORF">HF682_06790</name>
</gene>
<dbReference type="GO" id="GO:0000976">
    <property type="term" value="F:transcription cis-regulatory region binding"/>
    <property type="evidence" value="ECO:0007669"/>
    <property type="project" value="TreeGrafter"/>
</dbReference>
<keyword evidence="2" id="KW-0238">DNA-binding</keyword>
<dbReference type="AlphaFoldDB" id="A0A847RYS9"/>
<sequence length="350" mass="38746">MDPAFADDYDQRPMTLHTVSLTAKLLQAQGIAVSALLSGSRVSESDLQTPAAMITQGQELTIFANALRLSQDTVIGLRIGRNMHVSSYGALGYAMLVSPTLRDALRCALAFPGLLGSFFELNLLEDGELAALVAGPHHARAALYPLNADMCLASLWAIIGDVLGRATEASAVSLRFPRPEHAPAYLSCFGVMPVFEAACDAVWFPREWLSQPLPLAEPVSHYMAVQQCERLQQEWQQVQGSRLLARVLHLLRSNPAHYGQLEVLAKSLCMSERTLRRRLLAEGVHFQQVLDRVRCQMAVDYLERTRLPIAEVAERLGYSETASFRHAFRRWTGRCPSDWRSAPPAHAATQ</sequence>
<keyword evidence="1" id="KW-0805">Transcription regulation</keyword>
<dbReference type="InterPro" id="IPR018060">
    <property type="entry name" value="HTH_AraC"/>
</dbReference>
<dbReference type="RefSeq" id="WP_168876444.1">
    <property type="nucleotide sequence ID" value="NZ_JABAIM010000001.1"/>
</dbReference>
<dbReference type="Pfam" id="PF12625">
    <property type="entry name" value="Arabinose_bd"/>
    <property type="match status" value="1"/>
</dbReference>
<dbReference type="GO" id="GO:0005829">
    <property type="term" value="C:cytosol"/>
    <property type="evidence" value="ECO:0007669"/>
    <property type="project" value="TreeGrafter"/>
</dbReference>